<feature type="non-terminal residue" evidence="2">
    <location>
        <position position="189"/>
    </location>
</feature>
<dbReference type="AlphaFoldDB" id="A0A4V6T4Y2"/>
<keyword evidence="1" id="KW-0732">Signal</keyword>
<feature type="chain" id="PRO_5020481874" evidence="1">
    <location>
        <begin position="23"/>
        <end position="189"/>
    </location>
</feature>
<name>A0A4V6T4Y2_DENBC</name>
<keyword evidence="3" id="KW-1185">Reference proteome</keyword>
<gene>
    <name evidence="2" type="ORF">K435DRAFT_845562</name>
</gene>
<evidence type="ECO:0000256" key="1">
    <source>
        <dbReference type="SAM" id="SignalP"/>
    </source>
</evidence>
<accession>A0A4V6T4Y2</accession>
<protein>
    <submittedName>
        <fullName evidence="2">Uncharacterized protein</fullName>
    </submittedName>
</protein>
<proteinExistence type="predicted"/>
<reference evidence="2 3" key="1">
    <citation type="journal article" date="2019" name="Nat. Ecol. Evol.">
        <title>Megaphylogeny resolves global patterns of mushroom evolution.</title>
        <authorList>
            <person name="Varga T."/>
            <person name="Krizsan K."/>
            <person name="Foldi C."/>
            <person name="Dima B."/>
            <person name="Sanchez-Garcia M."/>
            <person name="Sanchez-Ramirez S."/>
            <person name="Szollosi G.J."/>
            <person name="Szarkandi J.G."/>
            <person name="Papp V."/>
            <person name="Albert L."/>
            <person name="Andreopoulos W."/>
            <person name="Angelini C."/>
            <person name="Antonin V."/>
            <person name="Barry K.W."/>
            <person name="Bougher N.L."/>
            <person name="Buchanan P."/>
            <person name="Buyck B."/>
            <person name="Bense V."/>
            <person name="Catcheside P."/>
            <person name="Chovatia M."/>
            <person name="Cooper J."/>
            <person name="Damon W."/>
            <person name="Desjardin D."/>
            <person name="Finy P."/>
            <person name="Geml J."/>
            <person name="Haridas S."/>
            <person name="Hughes K."/>
            <person name="Justo A."/>
            <person name="Karasinski D."/>
            <person name="Kautmanova I."/>
            <person name="Kiss B."/>
            <person name="Kocsube S."/>
            <person name="Kotiranta H."/>
            <person name="LaButti K.M."/>
            <person name="Lechner B.E."/>
            <person name="Liimatainen K."/>
            <person name="Lipzen A."/>
            <person name="Lukacs Z."/>
            <person name="Mihaltcheva S."/>
            <person name="Morgado L.N."/>
            <person name="Niskanen T."/>
            <person name="Noordeloos M.E."/>
            <person name="Ohm R.A."/>
            <person name="Ortiz-Santana B."/>
            <person name="Ovrebo C."/>
            <person name="Racz N."/>
            <person name="Riley R."/>
            <person name="Savchenko A."/>
            <person name="Shiryaev A."/>
            <person name="Soop K."/>
            <person name="Spirin V."/>
            <person name="Szebenyi C."/>
            <person name="Tomsovsky M."/>
            <person name="Tulloss R.E."/>
            <person name="Uehling J."/>
            <person name="Grigoriev I.V."/>
            <person name="Vagvolgyi C."/>
            <person name="Papp T."/>
            <person name="Martin F.M."/>
            <person name="Miettinen O."/>
            <person name="Hibbett D.S."/>
            <person name="Nagy L.G."/>
        </authorList>
    </citation>
    <scope>NUCLEOTIDE SEQUENCE [LARGE SCALE GENOMIC DNA]</scope>
    <source>
        <strain evidence="2 3">CBS 962.96</strain>
    </source>
</reference>
<dbReference type="Proteomes" id="UP000297245">
    <property type="component" value="Unassembled WGS sequence"/>
</dbReference>
<organism evidence="2 3">
    <name type="scientific">Dendrothele bispora (strain CBS 962.96)</name>
    <dbReference type="NCBI Taxonomy" id="1314807"/>
    <lineage>
        <taxon>Eukaryota</taxon>
        <taxon>Fungi</taxon>
        <taxon>Dikarya</taxon>
        <taxon>Basidiomycota</taxon>
        <taxon>Agaricomycotina</taxon>
        <taxon>Agaricomycetes</taxon>
        <taxon>Agaricomycetidae</taxon>
        <taxon>Agaricales</taxon>
        <taxon>Agaricales incertae sedis</taxon>
        <taxon>Dendrothele</taxon>
    </lineage>
</organism>
<feature type="signal peptide" evidence="1">
    <location>
        <begin position="1"/>
        <end position="22"/>
    </location>
</feature>
<sequence>MRFVSATRYFLFLLIAAWLTLCNKSEISATYPQNCPSRGQLPDPSNASLLEASYASGPHSYPANHNTAILNLSQTSNHYHLTIISSVNAPMVPEDRKSLNQPLPASSLPGKLTFTTGKLNLTPRKLNFTTGKLKFTPRKLNLIVLLLSKLSDIFSCTSLSAQDVNDFVRSRVLKSLGSHACTINQQKFR</sequence>
<dbReference type="EMBL" id="ML180077">
    <property type="protein sequence ID" value="THU79105.1"/>
    <property type="molecule type" value="Genomic_DNA"/>
</dbReference>
<evidence type="ECO:0000313" key="3">
    <source>
        <dbReference type="Proteomes" id="UP000297245"/>
    </source>
</evidence>
<evidence type="ECO:0000313" key="2">
    <source>
        <dbReference type="EMBL" id="THU79105.1"/>
    </source>
</evidence>